<dbReference type="Proteomes" id="UP001215712">
    <property type="component" value="Unassembled WGS sequence"/>
</dbReference>
<dbReference type="PANTHER" id="PTHR43872:SF1">
    <property type="entry name" value="MONOOXYGENASE, PUTATIVE (AFU_ORTHOLOGUE AFUA_8G02570)-RELATED"/>
    <property type="match status" value="1"/>
</dbReference>
<organism evidence="6 7">
    <name type="scientific">Penicillium malachiteum</name>
    <dbReference type="NCBI Taxonomy" id="1324776"/>
    <lineage>
        <taxon>Eukaryota</taxon>
        <taxon>Fungi</taxon>
        <taxon>Dikarya</taxon>
        <taxon>Ascomycota</taxon>
        <taxon>Pezizomycotina</taxon>
        <taxon>Eurotiomycetes</taxon>
        <taxon>Eurotiomycetidae</taxon>
        <taxon>Eurotiales</taxon>
        <taxon>Aspergillaceae</taxon>
        <taxon>Penicillium</taxon>
    </lineage>
</organism>
<comment type="caution">
    <text evidence="6">The sequence shown here is derived from an EMBL/GenBank/DDBJ whole genome shotgun (WGS) entry which is preliminary data.</text>
</comment>
<evidence type="ECO:0008006" key="8">
    <source>
        <dbReference type="Google" id="ProtNLM"/>
    </source>
</evidence>
<evidence type="ECO:0000256" key="1">
    <source>
        <dbReference type="ARBA" id="ARBA00001974"/>
    </source>
</evidence>
<proteinExistence type="predicted"/>
<dbReference type="InterPro" id="IPR020946">
    <property type="entry name" value="Flavin_mOase-like"/>
</dbReference>
<dbReference type="GO" id="GO:0004499">
    <property type="term" value="F:N,N-dimethylaniline monooxygenase activity"/>
    <property type="evidence" value="ECO:0007669"/>
    <property type="project" value="InterPro"/>
</dbReference>
<evidence type="ECO:0000256" key="3">
    <source>
        <dbReference type="ARBA" id="ARBA00022827"/>
    </source>
</evidence>
<keyword evidence="5" id="KW-0503">Monooxygenase</keyword>
<reference evidence="6" key="2">
    <citation type="submission" date="2023-01" db="EMBL/GenBank/DDBJ databases">
        <authorList>
            <person name="Petersen C."/>
        </authorList>
    </citation>
    <scope>NUCLEOTIDE SEQUENCE</scope>
    <source>
        <strain evidence="6">IBT 17514</strain>
    </source>
</reference>
<evidence type="ECO:0000256" key="2">
    <source>
        <dbReference type="ARBA" id="ARBA00022630"/>
    </source>
</evidence>
<dbReference type="SUPFAM" id="SSF51905">
    <property type="entry name" value="FAD/NAD(P)-binding domain"/>
    <property type="match status" value="1"/>
</dbReference>
<dbReference type="InterPro" id="IPR051820">
    <property type="entry name" value="FAD-binding_MO"/>
</dbReference>
<keyword evidence="4" id="KW-0560">Oxidoreductase</keyword>
<name>A0AAD6N106_9EURO</name>
<dbReference type="EMBL" id="JAQJAN010000001">
    <property type="protein sequence ID" value="KAJ5740818.1"/>
    <property type="molecule type" value="Genomic_DNA"/>
</dbReference>
<comment type="cofactor">
    <cofactor evidence="1">
        <name>FAD</name>
        <dbReference type="ChEBI" id="CHEBI:57692"/>
    </cofactor>
</comment>
<dbReference type="GO" id="GO:0050660">
    <property type="term" value="F:flavin adenine dinucleotide binding"/>
    <property type="evidence" value="ECO:0007669"/>
    <property type="project" value="InterPro"/>
</dbReference>
<keyword evidence="3" id="KW-0274">FAD</keyword>
<evidence type="ECO:0000256" key="5">
    <source>
        <dbReference type="ARBA" id="ARBA00023033"/>
    </source>
</evidence>
<dbReference type="AlphaFoldDB" id="A0AAD6N106"/>
<evidence type="ECO:0000313" key="6">
    <source>
        <dbReference type="EMBL" id="KAJ5740818.1"/>
    </source>
</evidence>
<evidence type="ECO:0000256" key="4">
    <source>
        <dbReference type="ARBA" id="ARBA00023002"/>
    </source>
</evidence>
<dbReference type="InterPro" id="IPR036188">
    <property type="entry name" value="FAD/NAD-bd_sf"/>
</dbReference>
<reference evidence="6" key="1">
    <citation type="journal article" date="2023" name="IMA Fungus">
        <title>Comparative genomic study of the Penicillium genus elucidates a diverse pangenome and 15 lateral gene transfer events.</title>
        <authorList>
            <person name="Petersen C."/>
            <person name="Sorensen T."/>
            <person name="Nielsen M.R."/>
            <person name="Sondergaard T.E."/>
            <person name="Sorensen J.L."/>
            <person name="Fitzpatrick D.A."/>
            <person name="Frisvad J.C."/>
            <person name="Nielsen K.L."/>
        </authorList>
    </citation>
    <scope>NUCLEOTIDE SEQUENCE</scope>
    <source>
        <strain evidence="6">IBT 17514</strain>
    </source>
</reference>
<evidence type="ECO:0000313" key="7">
    <source>
        <dbReference type="Proteomes" id="UP001215712"/>
    </source>
</evidence>
<dbReference type="PANTHER" id="PTHR43872">
    <property type="entry name" value="MONOOXYGENASE, PUTATIVE (AFU_ORTHOLOGUE AFUA_8G02570)-RELATED"/>
    <property type="match status" value="1"/>
</dbReference>
<dbReference type="Gene3D" id="3.50.50.60">
    <property type="entry name" value="FAD/NAD(P)-binding domain"/>
    <property type="match status" value="1"/>
</dbReference>
<keyword evidence="7" id="KW-1185">Reference proteome</keyword>
<accession>A0AAD6N106</accession>
<protein>
    <recommendedName>
        <fullName evidence="8">FAD/NAD(P)-binding domain-containing protein</fullName>
    </recommendedName>
</protein>
<gene>
    <name evidence="6" type="ORF">N7493_000690</name>
</gene>
<sequence>MHTNYDVIIVGAGLSGINAAYRLQSQFPDLRYAILEARENLGGTWDFFKYPGIRSDSPLSTYGYPWHPWNKDHLLGEGSEILQYIDDAATEHSIKEKILFQHRLFGAEWSSLDQSWSLNVHRGRETQIFSSRFLVLGTGYYNYEQALETNIPGIENFQGQVIHPQFWPENLDYKNKKIVVIGSGATAITLLPKLAANAEVTMLQRSPSYIMPIQNKIKDSWLHHILPDSWRYKFERMRSLLLTRAFVLLCQAYPNFSIWLLRRGVSKLLPESIPYDPHFKPSYIPWEQRFCVCPDGDFFDSLRSGHANIKTDTIKSVTANGINLNSGEKLDADIIVTATGLSLLFAGGTSFVVDGVPYIASEKFTWRGMMLQDLPNVAYLFGYTNASWTPGIDATSVFVCRLLKEMKRLGMRVAVPRLGLKDAQDLKPRKMFGLTSTYVAKAESILPKAGDRAPWLPRESYFTDWKFAKSGSLEGLELVGGKA</sequence>
<dbReference type="GO" id="GO:0050661">
    <property type="term" value="F:NADP binding"/>
    <property type="evidence" value="ECO:0007669"/>
    <property type="project" value="InterPro"/>
</dbReference>
<dbReference type="Pfam" id="PF00743">
    <property type="entry name" value="FMO-like"/>
    <property type="match status" value="1"/>
</dbReference>
<keyword evidence="2" id="KW-0285">Flavoprotein</keyword>